<dbReference type="AlphaFoldDB" id="A0AAU8HUJ2"/>
<dbReference type="GO" id="GO:0005524">
    <property type="term" value="F:ATP binding"/>
    <property type="evidence" value="ECO:0007669"/>
    <property type="project" value="UniProtKB-KW"/>
</dbReference>
<dbReference type="Gene3D" id="3.40.50.300">
    <property type="entry name" value="P-loop containing nucleotide triphosphate hydrolases"/>
    <property type="match status" value="1"/>
</dbReference>
<proteinExistence type="predicted"/>
<dbReference type="PANTHER" id="PTHR42939">
    <property type="entry name" value="ABC TRANSPORTER ATP-BINDING PROTEIN ALBC-RELATED"/>
    <property type="match status" value="1"/>
</dbReference>
<reference evidence="5" key="1">
    <citation type="journal article" date="2018" name="Antonie Van Leeuwenhoek">
        <title>Proteinivorax hydrogeniformans sp. nov., an anaerobic, haloalkaliphilic bacterium fermenting proteinaceous compounds with high hydrogen production.</title>
        <authorList>
            <person name="Boltyanskaya Y."/>
            <person name="Detkova E."/>
            <person name="Pimenov N."/>
            <person name="Kevbrin V."/>
        </authorList>
    </citation>
    <scope>NUCLEOTIDE SEQUENCE</scope>
    <source>
        <strain evidence="5">Z-710</strain>
    </source>
</reference>
<dbReference type="Pfam" id="PF00005">
    <property type="entry name" value="ABC_tran"/>
    <property type="match status" value="1"/>
</dbReference>
<sequence length="255" mass="29109">MEDKLLEFKNISKYYDAVKALDEVSFAIKEGEIVGLIGPNGAGKTTAIQTMMKYITPDSGDVYFKGKNIKLLSQNKLNISYLPDEPVYFEELTLEEHLFFICMLYNYTQKEANESVNYIIDKLELYEHKNKLPDKLSKGTKQKLQIACSLLRKFDVLLADEPFTALDPKQIWVLKELFLEQKKDNKSILVSTHLLDLAETFCDRYICLNKGEIIGHGTKESLIRKSNLCPGGSHSLETVFMQLLAQSKEDETCTD</sequence>
<evidence type="ECO:0000256" key="2">
    <source>
        <dbReference type="ARBA" id="ARBA00022741"/>
    </source>
</evidence>
<dbReference type="InterPro" id="IPR003593">
    <property type="entry name" value="AAA+_ATPase"/>
</dbReference>
<dbReference type="InterPro" id="IPR027417">
    <property type="entry name" value="P-loop_NTPase"/>
</dbReference>
<accession>A0AAU8HUJ2</accession>
<reference evidence="5" key="2">
    <citation type="submission" date="2024-06" db="EMBL/GenBank/DDBJ databases">
        <authorList>
            <person name="Petrova K.O."/>
            <person name="Toshchakov S.V."/>
            <person name="Boltjanskaja Y.V."/>
            <person name="Kevbrin V.V."/>
        </authorList>
    </citation>
    <scope>NUCLEOTIDE SEQUENCE</scope>
    <source>
        <strain evidence="5">Z-710</strain>
    </source>
</reference>
<dbReference type="EMBL" id="CP159485">
    <property type="protein sequence ID" value="XCI29042.1"/>
    <property type="molecule type" value="Genomic_DNA"/>
</dbReference>
<evidence type="ECO:0000256" key="1">
    <source>
        <dbReference type="ARBA" id="ARBA00022448"/>
    </source>
</evidence>
<keyword evidence="2" id="KW-0547">Nucleotide-binding</keyword>
<dbReference type="SMART" id="SM00382">
    <property type="entry name" value="AAA"/>
    <property type="match status" value="1"/>
</dbReference>
<dbReference type="PROSITE" id="PS50893">
    <property type="entry name" value="ABC_TRANSPORTER_2"/>
    <property type="match status" value="1"/>
</dbReference>
<gene>
    <name evidence="5" type="ORF">PRVXH_000342</name>
</gene>
<dbReference type="PANTHER" id="PTHR42939:SF1">
    <property type="entry name" value="ABC TRANSPORTER ATP-BINDING PROTEIN ALBC-RELATED"/>
    <property type="match status" value="1"/>
</dbReference>
<dbReference type="GO" id="GO:0016887">
    <property type="term" value="F:ATP hydrolysis activity"/>
    <property type="evidence" value="ECO:0007669"/>
    <property type="project" value="InterPro"/>
</dbReference>
<keyword evidence="3 5" id="KW-0067">ATP-binding</keyword>
<protein>
    <submittedName>
        <fullName evidence="5">ABC transporter ATP-binding protein</fullName>
    </submittedName>
</protein>
<keyword evidence="1" id="KW-0813">Transport</keyword>
<dbReference type="RefSeq" id="WP_353893591.1">
    <property type="nucleotide sequence ID" value="NZ_CP159485.1"/>
</dbReference>
<evidence type="ECO:0000313" key="5">
    <source>
        <dbReference type="EMBL" id="XCI29042.1"/>
    </source>
</evidence>
<feature type="domain" description="ABC transporter" evidence="4">
    <location>
        <begin position="6"/>
        <end position="235"/>
    </location>
</feature>
<dbReference type="InterPro" id="IPR051782">
    <property type="entry name" value="ABC_Transporter_VariousFunc"/>
</dbReference>
<dbReference type="InterPro" id="IPR003439">
    <property type="entry name" value="ABC_transporter-like_ATP-bd"/>
</dbReference>
<name>A0AAU8HUJ2_9FIRM</name>
<dbReference type="SUPFAM" id="SSF52540">
    <property type="entry name" value="P-loop containing nucleoside triphosphate hydrolases"/>
    <property type="match status" value="1"/>
</dbReference>
<evidence type="ECO:0000256" key="3">
    <source>
        <dbReference type="ARBA" id="ARBA00022840"/>
    </source>
</evidence>
<evidence type="ECO:0000259" key="4">
    <source>
        <dbReference type="PROSITE" id="PS50893"/>
    </source>
</evidence>
<organism evidence="5">
    <name type="scientific">Proteinivorax hydrogeniformans</name>
    <dbReference type="NCBI Taxonomy" id="1826727"/>
    <lineage>
        <taxon>Bacteria</taxon>
        <taxon>Bacillati</taxon>
        <taxon>Bacillota</taxon>
        <taxon>Clostridia</taxon>
        <taxon>Eubacteriales</taxon>
        <taxon>Proteinivoracaceae</taxon>
        <taxon>Proteinivorax</taxon>
    </lineage>
</organism>